<keyword evidence="2" id="KW-1185">Reference proteome</keyword>
<gene>
    <name evidence="1" type="ORF">HYDPIDRAFT_171702</name>
</gene>
<feature type="non-terminal residue" evidence="1">
    <location>
        <position position="1"/>
    </location>
</feature>
<organism evidence="1 2">
    <name type="scientific">Hydnomerulius pinastri MD-312</name>
    <dbReference type="NCBI Taxonomy" id="994086"/>
    <lineage>
        <taxon>Eukaryota</taxon>
        <taxon>Fungi</taxon>
        <taxon>Dikarya</taxon>
        <taxon>Basidiomycota</taxon>
        <taxon>Agaricomycotina</taxon>
        <taxon>Agaricomycetes</taxon>
        <taxon>Agaricomycetidae</taxon>
        <taxon>Boletales</taxon>
        <taxon>Boletales incertae sedis</taxon>
        <taxon>Leucogyrophana</taxon>
    </lineage>
</organism>
<name>A0A0C2PWH3_9AGAM</name>
<proteinExistence type="predicted"/>
<feature type="non-terminal residue" evidence="1">
    <location>
        <position position="303"/>
    </location>
</feature>
<accession>A0A0C2PWH3</accession>
<evidence type="ECO:0000313" key="2">
    <source>
        <dbReference type="Proteomes" id="UP000053820"/>
    </source>
</evidence>
<reference evidence="1 2" key="1">
    <citation type="submission" date="2014-04" db="EMBL/GenBank/DDBJ databases">
        <title>Evolutionary Origins and Diversification of the Mycorrhizal Mutualists.</title>
        <authorList>
            <consortium name="DOE Joint Genome Institute"/>
            <consortium name="Mycorrhizal Genomics Consortium"/>
            <person name="Kohler A."/>
            <person name="Kuo A."/>
            <person name="Nagy L.G."/>
            <person name="Floudas D."/>
            <person name="Copeland A."/>
            <person name="Barry K.W."/>
            <person name="Cichocki N."/>
            <person name="Veneault-Fourrey C."/>
            <person name="LaButti K."/>
            <person name="Lindquist E.A."/>
            <person name="Lipzen A."/>
            <person name="Lundell T."/>
            <person name="Morin E."/>
            <person name="Murat C."/>
            <person name="Riley R."/>
            <person name="Ohm R."/>
            <person name="Sun H."/>
            <person name="Tunlid A."/>
            <person name="Henrissat B."/>
            <person name="Grigoriev I.V."/>
            <person name="Hibbett D.S."/>
            <person name="Martin F."/>
        </authorList>
    </citation>
    <scope>NUCLEOTIDE SEQUENCE [LARGE SCALE GENOMIC DNA]</scope>
    <source>
        <strain evidence="1 2">MD-312</strain>
    </source>
</reference>
<dbReference type="OrthoDB" id="2690684at2759"/>
<protein>
    <submittedName>
        <fullName evidence="1">Uncharacterized protein</fullName>
    </submittedName>
</protein>
<dbReference type="AlphaFoldDB" id="A0A0C2PWH3"/>
<dbReference type="Proteomes" id="UP000053820">
    <property type="component" value="Unassembled WGS sequence"/>
</dbReference>
<dbReference type="HOGENOM" id="CLU_919950_0_0_1"/>
<evidence type="ECO:0000313" key="1">
    <source>
        <dbReference type="EMBL" id="KIJ57430.1"/>
    </source>
</evidence>
<sequence length="303" mass="34527">DFIERQHARFQEALKAKSQATGLPRSHYGWHLRHQIEDSSSSSDDDNIPDPSAILKEGLLVESNDFSQYYEKIILTWATEMKNTPMGNVREWIKSLSRIARNTPVKATITWQEEGNSIAIRLLNFVVDMDEYRAAVRSTLDECITHIHTKVLLNIDLPDSAWLLPESDNQEEHTRGEGLFTWSLGPGSDAAFFYDSLCKMGTLCIHQEGGNGVQWNTGMLTQWLCDVSRALEYVYVLQHLLSLPARGSEEELWQYANGRESRRHLFLSQSLKTLVTMSNYNKSSTSSSIYRTIVRVIPAQLSQ</sequence>
<dbReference type="EMBL" id="KN840424">
    <property type="protein sequence ID" value="KIJ57430.1"/>
    <property type="molecule type" value="Genomic_DNA"/>
</dbReference>